<sequence length="136" mass="15715">MKKSMFALAAIVALLTTGTTMAQRGPGYGNAYPTPNQQRYDDIQDEIRVDRLDAIVNLSRKQERQLRRIEEQYDRQGLTAGSRLSPRDFQRLSYQKNQEFLSVLTPVQRDRLYAFQTNNRRGGYNRGSYGSYGRRG</sequence>
<dbReference type="AlphaFoldDB" id="I0K1W4"/>
<evidence type="ECO:0000313" key="2">
    <source>
        <dbReference type="EMBL" id="CCG98117.1"/>
    </source>
</evidence>
<protein>
    <submittedName>
        <fullName evidence="2">Uncharacterized protein</fullName>
    </submittedName>
</protein>
<dbReference type="eggNOG" id="ENOG503344U">
    <property type="taxonomic scope" value="Bacteria"/>
</dbReference>
<name>I0K1W4_9BACT</name>
<dbReference type="KEGG" id="fae:FAES_0103"/>
<feature type="signal peptide" evidence="1">
    <location>
        <begin position="1"/>
        <end position="22"/>
    </location>
</feature>
<dbReference type="HOGENOM" id="CLU_1872364_0_0_10"/>
<keyword evidence="1" id="KW-0732">Signal</keyword>
<gene>
    <name evidence="2" type="ORF">FAES_0103</name>
</gene>
<dbReference type="RefSeq" id="WP_015329217.1">
    <property type="nucleotide sequence ID" value="NC_020054.1"/>
</dbReference>
<proteinExistence type="predicted"/>
<dbReference type="OrthoDB" id="958085at2"/>
<evidence type="ECO:0000256" key="1">
    <source>
        <dbReference type="SAM" id="SignalP"/>
    </source>
</evidence>
<keyword evidence="3" id="KW-1185">Reference proteome</keyword>
<accession>I0K1W4</accession>
<reference evidence="2 3" key="1">
    <citation type="journal article" date="2012" name="J. Bacteriol.">
        <title>Genome Sequence of Fibrella aestuarina BUZ 2T, a Filamentous Marine Bacterium.</title>
        <authorList>
            <person name="Filippini M."/>
            <person name="Qi W."/>
            <person name="Blom J."/>
            <person name="Goesmann A."/>
            <person name="Smits T.H."/>
            <person name="Bagheri H.C."/>
        </authorList>
    </citation>
    <scope>NUCLEOTIDE SEQUENCE [LARGE SCALE GENOMIC DNA]</scope>
    <source>
        <strain evidence="3">BUZ 2T</strain>
    </source>
</reference>
<dbReference type="Proteomes" id="UP000011058">
    <property type="component" value="Chromosome"/>
</dbReference>
<feature type="chain" id="PRO_5003630126" evidence="1">
    <location>
        <begin position="23"/>
        <end position="136"/>
    </location>
</feature>
<evidence type="ECO:0000313" key="3">
    <source>
        <dbReference type="Proteomes" id="UP000011058"/>
    </source>
</evidence>
<dbReference type="STRING" id="1166018.FAES_0103"/>
<organism evidence="2 3">
    <name type="scientific">Fibrella aestuarina BUZ 2</name>
    <dbReference type="NCBI Taxonomy" id="1166018"/>
    <lineage>
        <taxon>Bacteria</taxon>
        <taxon>Pseudomonadati</taxon>
        <taxon>Bacteroidota</taxon>
        <taxon>Cytophagia</taxon>
        <taxon>Cytophagales</taxon>
        <taxon>Spirosomataceae</taxon>
        <taxon>Fibrella</taxon>
    </lineage>
</organism>
<dbReference type="EMBL" id="HE796683">
    <property type="protein sequence ID" value="CCG98117.1"/>
    <property type="molecule type" value="Genomic_DNA"/>
</dbReference>